<evidence type="ECO:0000256" key="4">
    <source>
        <dbReference type="ARBA" id="ARBA00023136"/>
    </source>
</evidence>
<dbReference type="Proteomes" id="UP000034471">
    <property type="component" value="Unassembled WGS sequence"/>
</dbReference>
<comment type="caution">
    <text evidence="6">The sequence shown here is derived from an EMBL/GenBank/DDBJ whole genome shotgun (WGS) entry which is preliminary data.</text>
</comment>
<feature type="transmembrane region" description="Helical" evidence="5">
    <location>
        <begin position="40"/>
        <end position="57"/>
    </location>
</feature>
<organism evidence="6 7">
    <name type="scientific">Candidatus Roizmanbacteria bacterium GW2011_GWA2_37_7</name>
    <dbReference type="NCBI Taxonomy" id="1618481"/>
    <lineage>
        <taxon>Bacteria</taxon>
        <taxon>Candidatus Roizmaniibacteriota</taxon>
    </lineage>
</organism>
<keyword evidence="3 5" id="KW-1133">Transmembrane helix</keyword>
<evidence type="ECO:0000256" key="5">
    <source>
        <dbReference type="SAM" id="Phobius"/>
    </source>
</evidence>
<evidence type="ECO:0000313" key="6">
    <source>
        <dbReference type="EMBL" id="KKQ38925.1"/>
    </source>
</evidence>
<accession>A0A0G0HK33</accession>
<dbReference type="AlphaFoldDB" id="A0A0G0HK33"/>
<comment type="subcellular location">
    <subcellularLocation>
        <location evidence="1">Endomembrane system</location>
        <topology evidence="1">Multi-pass membrane protein</topology>
    </subcellularLocation>
</comment>
<proteinExistence type="predicted"/>
<evidence type="ECO:0000313" key="7">
    <source>
        <dbReference type="Proteomes" id="UP000034471"/>
    </source>
</evidence>
<keyword evidence="4 5" id="KW-0472">Membrane</keyword>
<feature type="transmembrane region" description="Helical" evidence="5">
    <location>
        <begin position="69"/>
        <end position="88"/>
    </location>
</feature>
<dbReference type="GO" id="GO:0008168">
    <property type="term" value="F:methyltransferase activity"/>
    <property type="evidence" value="ECO:0007669"/>
    <property type="project" value="UniProtKB-KW"/>
</dbReference>
<name>A0A0G0HK33_9BACT</name>
<dbReference type="Pfam" id="PF04191">
    <property type="entry name" value="PEMT"/>
    <property type="match status" value="1"/>
</dbReference>
<evidence type="ECO:0000256" key="1">
    <source>
        <dbReference type="ARBA" id="ARBA00004127"/>
    </source>
</evidence>
<evidence type="ECO:0000256" key="3">
    <source>
        <dbReference type="ARBA" id="ARBA00022989"/>
    </source>
</evidence>
<keyword evidence="2 5" id="KW-0812">Transmembrane</keyword>
<sequence length="184" mass="21478">MIESFIALTSGILLLGIFWLTSDPRSKSERFQYFFKSEKIYLFTTYLFVLATQFGFLQKGWFMIIPTQNIQFAGFILYFFGFLFAIWAKLIMGSNWGTPAQHTISRQSILVTSGPFSFSRNPIYLGLLIGMTGYFLTFGSLLILLIAVRFAYLQYIVIPKEEKLLLTYFGKKYKKYMSTVRRWI</sequence>
<dbReference type="GO" id="GO:0032259">
    <property type="term" value="P:methylation"/>
    <property type="evidence" value="ECO:0007669"/>
    <property type="project" value="UniProtKB-KW"/>
</dbReference>
<dbReference type="STRING" id="1618481.US54_C0001G0050"/>
<reference evidence="6 7" key="1">
    <citation type="journal article" date="2015" name="Nature">
        <title>rRNA introns, odd ribosomes, and small enigmatic genomes across a large radiation of phyla.</title>
        <authorList>
            <person name="Brown C.T."/>
            <person name="Hug L.A."/>
            <person name="Thomas B.C."/>
            <person name="Sharon I."/>
            <person name="Castelle C.J."/>
            <person name="Singh A."/>
            <person name="Wilkins M.J."/>
            <person name="Williams K.H."/>
            <person name="Banfield J.F."/>
        </authorList>
    </citation>
    <scope>NUCLEOTIDE SEQUENCE [LARGE SCALE GENOMIC DNA]</scope>
</reference>
<dbReference type="PANTHER" id="PTHR12714:SF9">
    <property type="entry name" value="PROTEIN-S-ISOPRENYLCYSTEINE O-METHYLTRANSFERASE"/>
    <property type="match status" value="1"/>
</dbReference>
<gene>
    <name evidence="6" type="ORF">US54_C0001G0050</name>
</gene>
<evidence type="ECO:0000256" key="2">
    <source>
        <dbReference type="ARBA" id="ARBA00022692"/>
    </source>
</evidence>
<protein>
    <submittedName>
        <fullName evidence="6">Isoprenylcysteine carboxyl methyltransferase</fullName>
    </submittedName>
</protein>
<dbReference type="EMBL" id="LBTJ01000001">
    <property type="protein sequence ID" value="KKQ38925.1"/>
    <property type="molecule type" value="Genomic_DNA"/>
</dbReference>
<dbReference type="GO" id="GO:0012505">
    <property type="term" value="C:endomembrane system"/>
    <property type="evidence" value="ECO:0007669"/>
    <property type="project" value="UniProtKB-SubCell"/>
</dbReference>
<keyword evidence="6" id="KW-0489">Methyltransferase</keyword>
<dbReference type="PANTHER" id="PTHR12714">
    <property type="entry name" value="PROTEIN-S ISOPRENYLCYSTEINE O-METHYLTRANSFERASE"/>
    <property type="match status" value="1"/>
</dbReference>
<feature type="transmembrane region" description="Helical" evidence="5">
    <location>
        <begin position="123"/>
        <end position="148"/>
    </location>
</feature>
<keyword evidence="6" id="KW-0808">Transferase</keyword>
<dbReference type="InterPro" id="IPR007318">
    <property type="entry name" value="Phopholipid_MeTrfase"/>
</dbReference>
<dbReference type="Gene3D" id="1.20.120.1630">
    <property type="match status" value="1"/>
</dbReference>